<comment type="caution">
    <text evidence="2">The sequence shown here is derived from an EMBL/GenBank/DDBJ whole genome shotgun (WGS) entry which is preliminary data.</text>
</comment>
<keyword evidence="3" id="KW-1185">Reference proteome</keyword>
<organism evidence="2 3">
    <name type="scientific">Aedoeadaptatus acetigenes</name>
    <dbReference type="NCBI Taxonomy" id="2981723"/>
    <lineage>
        <taxon>Bacteria</taxon>
        <taxon>Bacillati</taxon>
        <taxon>Bacillota</taxon>
        <taxon>Tissierellia</taxon>
        <taxon>Tissierellales</taxon>
        <taxon>Peptoniphilaceae</taxon>
        <taxon>Aedoeadaptatus</taxon>
    </lineage>
</organism>
<evidence type="ECO:0000256" key="1">
    <source>
        <dbReference type="SAM" id="Phobius"/>
    </source>
</evidence>
<dbReference type="Proteomes" id="UP001481872">
    <property type="component" value="Unassembled WGS sequence"/>
</dbReference>
<proteinExistence type="predicted"/>
<name>A0ABV1J859_9FIRM</name>
<reference evidence="2 3" key="1">
    <citation type="submission" date="2024-04" db="EMBL/GenBank/DDBJ databases">
        <title>Human intestinal bacterial collection.</title>
        <authorList>
            <person name="Pauvert C."/>
            <person name="Hitch T.C.A."/>
            <person name="Clavel T."/>
        </authorList>
    </citation>
    <scope>NUCLEOTIDE SEQUENCE [LARGE SCALE GENOMIC DNA]</scope>
    <source>
        <strain evidence="2 3">CLA-SR-H026</strain>
    </source>
</reference>
<sequence length="271" mass="32112">MLFLILFIVNGLPRNFTEIFFLSLYLSAFFVMVSNYFNYRDLSREEIGNLLSRGRENLLLDKYARLYSEKNTRFLHDMILQDIILVQKLVQKAPPFSEREQVLEILSNDIKKIRQELNAYDPILSPRVSLNNNYYGLIKDLEDRYQNCGILIDFTCSEDFFVPGPYDRFLYKTLYELVSNLFKHGKGDYVEIHLEENQKEIHLSMTNYGDYLEEGAGRSTGLKLLDFETKRLDGVFRVEEGREGEEKYLAFYVNVPIKKERIYEDYVNRRS</sequence>
<keyword evidence="1" id="KW-0812">Transmembrane</keyword>
<evidence type="ECO:0000313" key="3">
    <source>
        <dbReference type="Proteomes" id="UP001481872"/>
    </source>
</evidence>
<feature type="transmembrane region" description="Helical" evidence="1">
    <location>
        <begin position="20"/>
        <end position="37"/>
    </location>
</feature>
<keyword evidence="1" id="KW-1133">Transmembrane helix</keyword>
<dbReference type="Gene3D" id="3.30.565.10">
    <property type="entry name" value="Histidine kinase-like ATPase, C-terminal domain"/>
    <property type="match status" value="1"/>
</dbReference>
<protein>
    <submittedName>
        <fullName evidence="2">Uncharacterized protein</fullName>
    </submittedName>
</protein>
<gene>
    <name evidence="2" type="ORF">AAA081_08745</name>
</gene>
<dbReference type="RefSeq" id="WP_349054650.1">
    <property type="nucleotide sequence ID" value="NZ_JBBNPS010000040.1"/>
</dbReference>
<keyword evidence="1" id="KW-0472">Membrane</keyword>
<dbReference type="SUPFAM" id="SSF55874">
    <property type="entry name" value="ATPase domain of HSP90 chaperone/DNA topoisomerase II/histidine kinase"/>
    <property type="match status" value="1"/>
</dbReference>
<dbReference type="InterPro" id="IPR036890">
    <property type="entry name" value="HATPase_C_sf"/>
</dbReference>
<dbReference type="EMBL" id="JBBNPS010000040">
    <property type="protein sequence ID" value="MEQ3354379.1"/>
    <property type="molecule type" value="Genomic_DNA"/>
</dbReference>
<evidence type="ECO:0000313" key="2">
    <source>
        <dbReference type="EMBL" id="MEQ3354379.1"/>
    </source>
</evidence>
<accession>A0ABV1J859</accession>